<dbReference type="RefSeq" id="WP_286651526.1">
    <property type="nucleotide sequence ID" value="NZ_JACAGK010000031.1"/>
</dbReference>
<gene>
    <name evidence="2" type="ORF">HX018_11600</name>
</gene>
<dbReference type="Proteomes" id="UP001170954">
    <property type="component" value="Unassembled WGS sequence"/>
</dbReference>
<evidence type="ECO:0000313" key="2">
    <source>
        <dbReference type="EMBL" id="MDM1048878.1"/>
    </source>
</evidence>
<dbReference type="Gene3D" id="3.40.630.30">
    <property type="match status" value="1"/>
</dbReference>
<name>A0ABT7NPI3_9SPHI</name>
<feature type="domain" description="N-acetyltransferase" evidence="1">
    <location>
        <begin position="5"/>
        <end position="172"/>
    </location>
</feature>
<dbReference type="EMBL" id="JACAGK010000031">
    <property type="protein sequence ID" value="MDM1048878.1"/>
    <property type="molecule type" value="Genomic_DNA"/>
</dbReference>
<protein>
    <submittedName>
        <fullName evidence="2">GNAT family N-acetyltransferase</fullName>
    </submittedName>
</protein>
<accession>A0ABT7NPI3</accession>
<organism evidence="2 3">
    <name type="scientific">Sphingobacterium hotanense</name>
    <dbReference type="NCBI Taxonomy" id="649196"/>
    <lineage>
        <taxon>Bacteria</taxon>
        <taxon>Pseudomonadati</taxon>
        <taxon>Bacteroidota</taxon>
        <taxon>Sphingobacteriia</taxon>
        <taxon>Sphingobacteriales</taxon>
        <taxon>Sphingobacteriaceae</taxon>
        <taxon>Sphingobacterium</taxon>
    </lineage>
</organism>
<keyword evidence="3" id="KW-1185">Reference proteome</keyword>
<dbReference type="InterPro" id="IPR000182">
    <property type="entry name" value="GNAT_dom"/>
</dbReference>
<reference evidence="2" key="2">
    <citation type="journal article" date="2022" name="Sci. Total Environ.">
        <title>Prevalence, transmission, and molecular epidemiology of tet(X)-positive bacteria among humans, animals, and environmental niches in China: An epidemiological, and genomic-based study.</title>
        <authorList>
            <person name="Dong N."/>
            <person name="Zeng Y."/>
            <person name="Cai C."/>
            <person name="Sun C."/>
            <person name="Lu J."/>
            <person name="Liu C."/>
            <person name="Zhou H."/>
            <person name="Sun Q."/>
            <person name="Shu L."/>
            <person name="Wang H."/>
            <person name="Wang Y."/>
            <person name="Wang S."/>
            <person name="Wu C."/>
            <person name="Chan E.W."/>
            <person name="Chen G."/>
            <person name="Shen Z."/>
            <person name="Chen S."/>
            <person name="Zhang R."/>
        </authorList>
    </citation>
    <scope>NUCLEOTIDE SEQUENCE</scope>
    <source>
        <strain evidence="2">R1692</strain>
    </source>
</reference>
<dbReference type="SUPFAM" id="SSF55729">
    <property type="entry name" value="Acyl-CoA N-acyltransferases (Nat)"/>
    <property type="match status" value="1"/>
</dbReference>
<evidence type="ECO:0000259" key="1">
    <source>
        <dbReference type="PROSITE" id="PS51186"/>
    </source>
</evidence>
<proteinExistence type="predicted"/>
<comment type="caution">
    <text evidence="2">The sequence shown here is derived from an EMBL/GenBank/DDBJ whole genome shotgun (WGS) entry which is preliminary data.</text>
</comment>
<dbReference type="InterPro" id="IPR016181">
    <property type="entry name" value="Acyl_CoA_acyltransferase"/>
</dbReference>
<dbReference type="PROSITE" id="PS51186">
    <property type="entry name" value="GNAT"/>
    <property type="match status" value="1"/>
</dbReference>
<sequence>MTEIRRLRRAQEEDKDFIWGILQQAIAKRREEGSEQWQDGYPNPDVVANDIEKKYAYVCVDEHDDILGYVALIFDKEPAYEQIEGHWLSDSAYAGIHRLAVNREPYVKGIATWIMQAVEPICKDLGYYSIRVDTNFDNAGMLRVFEKLGYVYCGEVYFRGAARRAFEKVLAR</sequence>
<reference evidence="2" key="1">
    <citation type="submission" date="2020-06" db="EMBL/GenBank/DDBJ databases">
        <authorList>
            <person name="Dong N."/>
        </authorList>
    </citation>
    <scope>NUCLEOTIDE SEQUENCE</scope>
    <source>
        <strain evidence="2">R1692</strain>
    </source>
</reference>
<dbReference type="Pfam" id="PF00583">
    <property type="entry name" value="Acetyltransf_1"/>
    <property type="match status" value="1"/>
</dbReference>
<evidence type="ECO:0000313" key="3">
    <source>
        <dbReference type="Proteomes" id="UP001170954"/>
    </source>
</evidence>